<feature type="compositionally biased region" description="Gly residues" evidence="1">
    <location>
        <begin position="243"/>
        <end position="252"/>
    </location>
</feature>
<proteinExistence type="predicted"/>
<feature type="region of interest" description="Disordered" evidence="1">
    <location>
        <begin position="151"/>
        <end position="190"/>
    </location>
</feature>
<feature type="transmembrane region" description="Helical" evidence="2">
    <location>
        <begin position="200"/>
        <end position="222"/>
    </location>
</feature>
<sequence length="297" mass="31765">MTSWGFCACNYFCYTLSAAMMWPVFLILSAGQLACANHFYNPGSTMQVWNLGENQTIAWENNYTDFTNAIWLRGVPEDVRIGPILFQTAVDGHASSFNWTVQTYEPWFDEGVNSFFLWMSDGVDVKRQGGTSDNDGIAYMVSSDFNISRDTASTGGSTTTGATSSISATPSIPISTSTSSNPTSPTVIEKSSGLPDAAKAGIGASAAVAGVAIIACIFLSVWGHRRIKNRQATQGQATQGQQAGLGAGGQGYNGYPHQPYSASYVQTSTDYMPTLGSTPKPAEMDAVRNTAELESYH</sequence>
<evidence type="ECO:0000313" key="4">
    <source>
        <dbReference type="Proteomes" id="UP001295740"/>
    </source>
</evidence>
<accession>A0AAI8VA67</accession>
<evidence type="ECO:0000256" key="1">
    <source>
        <dbReference type="SAM" id="MobiDB-lite"/>
    </source>
</evidence>
<dbReference type="AlphaFoldDB" id="A0AAI8VA67"/>
<protein>
    <submittedName>
        <fullName evidence="3">Uu.00g041020.m01.CDS01</fullName>
    </submittedName>
</protein>
<dbReference type="EMBL" id="CAUWAG010000003">
    <property type="protein sequence ID" value="CAJ2501249.1"/>
    <property type="molecule type" value="Genomic_DNA"/>
</dbReference>
<keyword evidence="2" id="KW-0812">Transmembrane</keyword>
<evidence type="ECO:0000256" key="2">
    <source>
        <dbReference type="SAM" id="Phobius"/>
    </source>
</evidence>
<feature type="compositionally biased region" description="Low complexity" evidence="1">
    <location>
        <begin position="151"/>
        <end position="186"/>
    </location>
</feature>
<organism evidence="3 4">
    <name type="scientific">Anthostomella pinea</name>
    <dbReference type="NCBI Taxonomy" id="933095"/>
    <lineage>
        <taxon>Eukaryota</taxon>
        <taxon>Fungi</taxon>
        <taxon>Dikarya</taxon>
        <taxon>Ascomycota</taxon>
        <taxon>Pezizomycotina</taxon>
        <taxon>Sordariomycetes</taxon>
        <taxon>Xylariomycetidae</taxon>
        <taxon>Xylariales</taxon>
        <taxon>Xylariaceae</taxon>
        <taxon>Anthostomella</taxon>
    </lineage>
</organism>
<keyword evidence="2" id="KW-0472">Membrane</keyword>
<keyword evidence="4" id="KW-1185">Reference proteome</keyword>
<dbReference type="Proteomes" id="UP001295740">
    <property type="component" value="Unassembled WGS sequence"/>
</dbReference>
<evidence type="ECO:0000313" key="3">
    <source>
        <dbReference type="EMBL" id="CAJ2501249.1"/>
    </source>
</evidence>
<feature type="compositionally biased region" description="Low complexity" evidence="1">
    <location>
        <begin position="232"/>
        <end position="242"/>
    </location>
</feature>
<name>A0AAI8VA67_9PEZI</name>
<comment type="caution">
    <text evidence="3">The sequence shown here is derived from an EMBL/GenBank/DDBJ whole genome shotgun (WGS) entry which is preliminary data.</text>
</comment>
<feature type="region of interest" description="Disordered" evidence="1">
    <location>
        <begin position="232"/>
        <end position="252"/>
    </location>
</feature>
<keyword evidence="2" id="KW-1133">Transmembrane helix</keyword>
<reference evidence="3" key="1">
    <citation type="submission" date="2023-10" db="EMBL/GenBank/DDBJ databases">
        <authorList>
            <person name="Hackl T."/>
        </authorList>
    </citation>
    <scope>NUCLEOTIDE SEQUENCE</scope>
</reference>
<gene>
    <name evidence="3" type="ORF">KHLLAP_LOCUS1717</name>
</gene>